<proteinExistence type="predicted"/>
<comment type="caution">
    <text evidence="2">The sequence shown here is derived from an EMBL/GenBank/DDBJ whole genome shotgun (WGS) entry which is preliminary data.</text>
</comment>
<name>A0A9P3H7N2_9FUNG</name>
<reference evidence="2" key="2">
    <citation type="journal article" date="2022" name="Microbiol. Resour. Announc.">
        <title>Whole-Genome Sequence of Entomortierella parvispora E1425, a Mucoromycotan Fungus Associated with Burkholderiaceae-Related Endosymbiotic Bacteria.</title>
        <authorList>
            <person name="Herlambang A."/>
            <person name="Guo Y."/>
            <person name="Takashima Y."/>
            <person name="Narisawa K."/>
            <person name="Ohta H."/>
            <person name="Nishizawa T."/>
        </authorList>
    </citation>
    <scope>NUCLEOTIDE SEQUENCE</scope>
    <source>
        <strain evidence="2">E1425</strain>
    </source>
</reference>
<reference evidence="2" key="1">
    <citation type="submission" date="2021-11" db="EMBL/GenBank/DDBJ databases">
        <authorList>
            <person name="Herlambang A."/>
            <person name="Guo Y."/>
            <person name="Takashima Y."/>
            <person name="Nishizawa T."/>
        </authorList>
    </citation>
    <scope>NUCLEOTIDE SEQUENCE</scope>
    <source>
        <strain evidence="2">E1425</strain>
    </source>
</reference>
<keyword evidence="3" id="KW-1185">Reference proteome</keyword>
<feature type="chain" id="PRO_5040389543" evidence="1">
    <location>
        <begin position="20"/>
        <end position="315"/>
    </location>
</feature>
<gene>
    <name evidence="2" type="ORF">EMPS_03981</name>
</gene>
<organism evidence="2 3">
    <name type="scientific">Entomortierella parvispora</name>
    <dbReference type="NCBI Taxonomy" id="205924"/>
    <lineage>
        <taxon>Eukaryota</taxon>
        <taxon>Fungi</taxon>
        <taxon>Fungi incertae sedis</taxon>
        <taxon>Mucoromycota</taxon>
        <taxon>Mortierellomycotina</taxon>
        <taxon>Mortierellomycetes</taxon>
        <taxon>Mortierellales</taxon>
        <taxon>Mortierellaceae</taxon>
        <taxon>Entomortierella</taxon>
    </lineage>
</organism>
<keyword evidence="1" id="KW-0732">Signal</keyword>
<accession>A0A9P3H7N2</accession>
<feature type="signal peptide" evidence="1">
    <location>
        <begin position="1"/>
        <end position="19"/>
    </location>
</feature>
<evidence type="ECO:0000256" key="1">
    <source>
        <dbReference type="SAM" id="SignalP"/>
    </source>
</evidence>
<evidence type="ECO:0000313" key="2">
    <source>
        <dbReference type="EMBL" id="GJJ71631.1"/>
    </source>
</evidence>
<sequence length="315" mass="33921">MKFATTSTAVLAFMIGASSLSDSVVSAQAPALSAACNQYLTSLSQASNPLSKCRVYTALGFPQMTHKNDHDTPKLQKAIVEYCSEPACTAEQYTGVYKDLQTNCASDMIPANQATLGVTMYMWYMSPAQRDAICLREDGSSITKVDLPESNSNNVSTTSFACVTKSINTMILNNQYPNQNPNEDDLYGYLQFVTPFLSAKGTNVTNVKGQFCSSCNQQVANVFSTYYQKTPSPFPSLSLDRPLTTDRLSEDLKYQYKSSCGVDLGSDTFKPVNLTDPSSNKGKSDNAATVMAAKDALWGLGLATVAASLAGLMAI</sequence>
<dbReference type="AlphaFoldDB" id="A0A9P3H7N2"/>
<dbReference type="Proteomes" id="UP000827284">
    <property type="component" value="Unassembled WGS sequence"/>
</dbReference>
<evidence type="ECO:0000313" key="3">
    <source>
        <dbReference type="Proteomes" id="UP000827284"/>
    </source>
</evidence>
<dbReference type="EMBL" id="BQFW01000005">
    <property type="protein sequence ID" value="GJJ71631.1"/>
    <property type="molecule type" value="Genomic_DNA"/>
</dbReference>
<protein>
    <submittedName>
        <fullName evidence="2">Uncharacterized protein</fullName>
    </submittedName>
</protein>
<dbReference type="OrthoDB" id="2425453at2759"/>